<proteinExistence type="predicted"/>
<keyword evidence="1" id="KW-0472">Membrane</keyword>
<dbReference type="Pfam" id="PF11992">
    <property type="entry name" value="TgpA_N"/>
    <property type="match status" value="1"/>
</dbReference>
<sequence>MAEHKIKPSIPRNSLIWLLIAQVLVILPLLWHVPLWIIGLWLVCAAWRIQVFRMRMQFPKAIVKVAMMVSAAFAVYLSRGSLVGLDAGVALLLTAFVLKLVELRSKRDALVLIYLGFFTVVTSYLFDDSILAAGYSLLSVTALLAALVGLQQTVLTGRPGKTVTQAAAILLQAIPVALLLFLFFPRLDPLWVLPTPKDKGVTGISDHMSPGDIAELSQSSELVFRASFTGEIPTQNQLYWRALTLPYFDGRTWHMQNMTSDLLAPEWQAQGDMLEYSVIMQPSSRTWLYSLAVSQTDQKDIRLMNDFRLQHNTPIHRTYLYQARAWPEALAEPKLSPEKYRFYLQLPHKVNPQARAWAQQLRQRYPDDESLVRAVLRTFNQEEYFYTLKPPRLGKHSVDEFLFATQTGFCEHYSSAMTFVLRAAGIPARVVTGYQGGEVNRAENYVQVRQYDAHSWVEYWRLGFGWHRVDPTFQVAPERIEQGLQEALRGESLNTGLFSPLSYRHINWINQLRISWDTLNYTWQKNVLGYQAERQKNWLKGLLGEISWQRIGVGLVITIALLFALISLWLFKPWQTRLSETQRLLKQFERLLAKRQYKREPAEGLRAFQARIQADLSPPQRMALDAFVHSYEQNEYANVPVPAVQLKQQLQTLRHSLARR</sequence>
<keyword evidence="1" id="KW-0812">Transmembrane</keyword>
<feature type="domain" description="Transglutaminase-like" evidence="2">
    <location>
        <begin position="402"/>
        <end position="473"/>
    </location>
</feature>
<dbReference type="SMART" id="SM00460">
    <property type="entry name" value="TGc"/>
    <property type="match status" value="1"/>
</dbReference>
<keyword evidence="4" id="KW-1185">Reference proteome</keyword>
<dbReference type="Proteomes" id="UP001241056">
    <property type="component" value="Unassembled WGS sequence"/>
</dbReference>
<dbReference type="Pfam" id="PF01841">
    <property type="entry name" value="Transglut_core"/>
    <property type="match status" value="1"/>
</dbReference>
<dbReference type="InterPro" id="IPR025403">
    <property type="entry name" value="TgpA-like_C"/>
</dbReference>
<feature type="transmembrane region" description="Helical" evidence="1">
    <location>
        <begin position="61"/>
        <end position="77"/>
    </location>
</feature>
<evidence type="ECO:0000256" key="1">
    <source>
        <dbReference type="SAM" id="Phobius"/>
    </source>
</evidence>
<dbReference type="SUPFAM" id="SSF54001">
    <property type="entry name" value="Cysteine proteinases"/>
    <property type="match status" value="1"/>
</dbReference>
<organism evidence="3 4">
    <name type="scientific">Thiopseudomonas acetoxidans</name>
    <dbReference type="NCBI Taxonomy" id="3041622"/>
    <lineage>
        <taxon>Bacteria</taxon>
        <taxon>Pseudomonadati</taxon>
        <taxon>Pseudomonadota</taxon>
        <taxon>Gammaproteobacteria</taxon>
        <taxon>Pseudomonadales</taxon>
        <taxon>Pseudomonadaceae</taxon>
        <taxon>Thiopseudomonas</taxon>
    </lineage>
</organism>
<dbReference type="InterPro" id="IPR052901">
    <property type="entry name" value="Bact_TGase-like"/>
</dbReference>
<protein>
    <submittedName>
        <fullName evidence="3">DUF3488 and transglutaminase-like domain-containing protein</fullName>
    </submittedName>
</protein>
<dbReference type="EMBL" id="JAUCDY010000007">
    <property type="protein sequence ID" value="MDM7858104.1"/>
    <property type="molecule type" value="Genomic_DNA"/>
</dbReference>
<feature type="transmembrane region" description="Helical" evidence="1">
    <location>
        <begin position="108"/>
        <end position="126"/>
    </location>
</feature>
<feature type="transmembrane region" description="Helical" evidence="1">
    <location>
        <begin position="551"/>
        <end position="571"/>
    </location>
</feature>
<feature type="transmembrane region" description="Helical" evidence="1">
    <location>
        <begin position="132"/>
        <end position="150"/>
    </location>
</feature>
<keyword evidence="1" id="KW-1133">Transmembrane helix</keyword>
<accession>A0ABT7SRF2</accession>
<comment type="caution">
    <text evidence="3">The sequence shown here is derived from an EMBL/GenBank/DDBJ whole genome shotgun (WGS) entry which is preliminary data.</text>
</comment>
<dbReference type="Gene3D" id="3.10.620.30">
    <property type="match status" value="1"/>
</dbReference>
<feature type="transmembrane region" description="Helical" evidence="1">
    <location>
        <begin position="162"/>
        <end position="184"/>
    </location>
</feature>
<feature type="transmembrane region" description="Helical" evidence="1">
    <location>
        <begin position="16"/>
        <end position="49"/>
    </location>
</feature>
<gene>
    <name evidence="3" type="ORF">QEZ41_07415</name>
</gene>
<dbReference type="InterPro" id="IPR021878">
    <property type="entry name" value="TgpA_N"/>
</dbReference>
<feature type="transmembrane region" description="Helical" evidence="1">
    <location>
        <begin position="83"/>
        <end position="101"/>
    </location>
</feature>
<dbReference type="InterPro" id="IPR002931">
    <property type="entry name" value="Transglutaminase-like"/>
</dbReference>
<dbReference type="PANTHER" id="PTHR42736">
    <property type="entry name" value="PROTEIN-GLUTAMINE GAMMA-GLUTAMYLTRANSFERASE"/>
    <property type="match status" value="1"/>
</dbReference>
<evidence type="ECO:0000259" key="2">
    <source>
        <dbReference type="SMART" id="SM00460"/>
    </source>
</evidence>
<evidence type="ECO:0000313" key="3">
    <source>
        <dbReference type="EMBL" id="MDM7858104.1"/>
    </source>
</evidence>
<dbReference type="InterPro" id="IPR038765">
    <property type="entry name" value="Papain-like_cys_pep_sf"/>
</dbReference>
<dbReference type="PANTHER" id="PTHR42736:SF1">
    <property type="entry name" value="PROTEIN-GLUTAMINE GAMMA-GLUTAMYLTRANSFERASE"/>
    <property type="match status" value="1"/>
</dbReference>
<dbReference type="RefSeq" id="WP_289410763.1">
    <property type="nucleotide sequence ID" value="NZ_JAUCDY010000007.1"/>
</dbReference>
<name>A0ABT7SRF2_9GAMM</name>
<dbReference type="Pfam" id="PF13559">
    <property type="entry name" value="DUF4129"/>
    <property type="match status" value="1"/>
</dbReference>
<evidence type="ECO:0000313" key="4">
    <source>
        <dbReference type="Proteomes" id="UP001241056"/>
    </source>
</evidence>
<reference evidence="3 4" key="1">
    <citation type="submission" date="2023-06" db="EMBL/GenBank/DDBJ databases">
        <title>Thiopseudomonas sp. CY1220 draft genome sequence.</title>
        <authorList>
            <person name="Zhao G."/>
            <person name="An M."/>
        </authorList>
    </citation>
    <scope>NUCLEOTIDE SEQUENCE [LARGE SCALE GENOMIC DNA]</scope>
    <source>
        <strain evidence="3 4">CY1220</strain>
    </source>
</reference>